<proteinExistence type="predicted"/>
<keyword evidence="2" id="KW-1133">Transmembrane helix</keyword>
<evidence type="ECO:0000256" key="1">
    <source>
        <dbReference type="SAM" id="MobiDB-lite"/>
    </source>
</evidence>
<dbReference type="STRING" id="1489064.WH96_19195"/>
<reference evidence="3 4" key="1">
    <citation type="submission" date="2015-03" db="EMBL/GenBank/DDBJ databases">
        <title>Genome Sequence of Kiloniella spongiae MEBiC09566, isolated from a marine sponge.</title>
        <authorList>
            <person name="Shao Z."/>
            <person name="Wang L."/>
            <person name="Li X."/>
        </authorList>
    </citation>
    <scope>NUCLEOTIDE SEQUENCE [LARGE SCALE GENOMIC DNA]</scope>
    <source>
        <strain evidence="3 4">MEBiC09566</strain>
    </source>
</reference>
<keyword evidence="4" id="KW-1185">Reference proteome</keyword>
<keyword evidence="2" id="KW-0812">Transmembrane</keyword>
<dbReference type="AlphaFoldDB" id="A0A0H2M9U7"/>
<dbReference type="EMBL" id="LAQL01000019">
    <property type="protein sequence ID" value="KLN59108.1"/>
    <property type="molecule type" value="Genomic_DNA"/>
</dbReference>
<feature type="compositionally biased region" description="Polar residues" evidence="1">
    <location>
        <begin position="42"/>
        <end position="55"/>
    </location>
</feature>
<comment type="caution">
    <text evidence="3">The sequence shown here is derived from an EMBL/GenBank/DDBJ whole genome shotgun (WGS) entry which is preliminary data.</text>
</comment>
<keyword evidence="2" id="KW-0472">Membrane</keyword>
<sequence length="87" mass="9238">MFGIPSIGKLLILGLVIAGVYLFFKAAGRREQSRRNGGKKNMGQNTGRTPSQSQENQDDNGSLDMVQCPACKAYIPAKSKCSCGGNG</sequence>
<evidence type="ECO:0000313" key="4">
    <source>
        <dbReference type="Proteomes" id="UP000035444"/>
    </source>
</evidence>
<feature type="transmembrane region" description="Helical" evidence="2">
    <location>
        <begin position="6"/>
        <end position="24"/>
    </location>
</feature>
<name>A0A0H2M9U7_9PROT</name>
<accession>A0A0H2M9U7</accession>
<protein>
    <submittedName>
        <fullName evidence="3">Uncharacterized protein</fullName>
    </submittedName>
</protein>
<dbReference type="Proteomes" id="UP000035444">
    <property type="component" value="Unassembled WGS sequence"/>
</dbReference>
<organism evidence="3 4">
    <name type="scientific">Kiloniella spongiae</name>
    <dbReference type="NCBI Taxonomy" id="1489064"/>
    <lineage>
        <taxon>Bacteria</taxon>
        <taxon>Pseudomonadati</taxon>
        <taxon>Pseudomonadota</taxon>
        <taxon>Alphaproteobacteria</taxon>
        <taxon>Rhodospirillales</taxon>
        <taxon>Kiloniellaceae</taxon>
        <taxon>Kiloniella</taxon>
    </lineage>
</organism>
<gene>
    <name evidence="3" type="ORF">WH96_19195</name>
</gene>
<feature type="region of interest" description="Disordered" evidence="1">
    <location>
        <begin position="30"/>
        <end position="61"/>
    </location>
</feature>
<evidence type="ECO:0000313" key="3">
    <source>
        <dbReference type="EMBL" id="KLN59108.1"/>
    </source>
</evidence>
<dbReference type="OrthoDB" id="7366267at2"/>
<evidence type="ECO:0000256" key="2">
    <source>
        <dbReference type="SAM" id="Phobius"/>
    </source>
</evidence>
<dbReference type="RefSeq" id="WP_047765855.1">
    <property type="nucleotide sequence ID" value="NZ_LAQL01000019.1"/>
</dbReference>